<evidence type="ECO:0000256" key="1">
    <source>
        <dbReference type="PROSITE-ProRule" id="PRU00023"/>
    </source>
</evidence>
<accession>C1HBE6</accession>
<dbReference type="InterPro" id="IPR036770">
    <property type="entry name" value="Ankyrin_rpt-contain_sf"/>
</dbReference>
<dbReference type="Pfam" id="PF00023">
    <property type="entry name" value="Ank"/>
    <property type="match status" value="1"/>
</dbReference>
<evidence type="ECO:0000313" key="3">
    <source>
        <dbReference type="Proteomes" id="UP000002059"/>
    </source>
</evidence>
<dbReference type="SUPFAM" id="SSF48403">
    <property type="entry name" value="Ankyrin repeat"/>
    <property type="match status" value="1"/>
</dbReference>
<organism evidence="2 3">
    <name type="scientific">Paracoccidioides lutzii (strain ATCC MYA-826 / Pb01)</name>
    <name type="common">Paracoccidioides brasiliensis</name>
    <dbReference type="NCBI Taxonomy" id="502779"/>
    <lineage>
        <taxon>Eukaryota</taxon>
        <taxon>Fungi</taxon>
        <taxon>Dikarya</taxon>
        <taxon>Ascomycota</taxon>
        <taxon>Pezizomycotina</taxon>
        <taxon>Eurotiomycetes</taxon>
        <taxon>Eurotiomycetidae</taxon>
        <taxon>Onygenales</taxon>
        <taxon>Ajellomycetaceae</taxon>
        <taxon>Paracoccidioides</taxon>
    </lineage>
</organism>
<dbReference type="RefSeq" id="XP_015700856.1">
    <property type="nucleotide sequence ID" value="XM_015846421.1"/>
</dbReference>
<dbReference type="AlphaFoldDB" id="C1HBE6"/>
<dbReference type="PROSITE" id="PS50088">
    <property type="entry name" value="ANK_REPEAT"/>
    <property type="match status" value="1"/>
</dbReference>
<proteinExistence type="predicted"/>
<evidence type="ECO:0000313" key="2">
    <source>
        <dbReference type="EMBL" id="EEH37669.2"/>
    </source>
</evidence>
<dbReference type="KEGG" id="pbl:PAAG_08087"/>
<gene>
    <name evidence="2" type="ORF">PAAG_08087</name>
</gene>
<dbReference type="eggNOG" id="ENOG502RV4D">
    <property type="taxonomic scope" value="Eukaryota"/>
</dbReference>
<dbReference type="EMBL" id="KN294020">
    <property type="protein sequence ID" value="EEH37669.2"/>
    <property type="molecule type" value="Genomic_DNA"/>
</dbReference>
<dbReference type="Proteomes" id="UP000002059">
    <property type="component" value="Partially assembled WGS sequence"/>
</dbReference>
<sequence>MQMNQRQSLVTISKPSCALPQHYIPNMTRNQTAGNPPSPQAASFKGHADIAALLQLLGADPNAQGYQFGSVLQAASLQNHVEIVRLLLAGGADVRLKGEAWDRAGSGGTYGAWRGCEGVGGE</sequence>
<keyword evidence="1" id="KW-0040">ANK repeat</keyword>
<dbReference type="HOGENOM" id="CLU_2027424_0_0_1"/>
<dbReference type="Gene3D" id="1.25.40.20">
    <property type="entry name" value="Ankyrin repeat-containing domain"/>
    <property type="match status" value="1"/>
</dbReference>
<dbReference type="InterPro" id="IPR002110">
    <property type="entry name" value="Ankyrin_rpt"/>
</dbReference>
<dbReference type="VEuPathDB" id="FungiDB:PAAG_08087"/>
<keyword evidence="3" id="KW-1185">Reference proteome</keyword>
<protein>
    <submittedName>
        <fullName evidence="2">Uncharacterized protein</fullName>
    </submittedName>
</protein>
<feature type="repeat" description="ANK" evidence="1">
    <location>
        <begin position="67"/>
        <end position="99"/>
    </location>
</feature>
<reference evidence="2 3" key="1">
    <citation type="journal article" date="2011" name="PLoS Genet.">
        <title>Comparative genomic analysis of human fungal pathogens causing paracoccidioidomycosis.</title>
        <authorList>
            <person name="Desjardins C.A."/>
            <person name="Champion M.D."/>
            <person name="Holder J.W."/>
            <person name="Muszewska A."/>
            <person name="Goldberg J."/>
            <person name="Bailao A.M."/>
            <person name="Brigido M.M."/>
            <person name="Ferreira M.E."/>
            <person name="Garcia A.M."/>
            <person name="Grynberg M."/>
            <person name="Gujja S."/>
            <person name="Heiman D.I."/>
            <person name="Henn M.R."/>
            <person name="Kodira C.D."/>
            <person name="Leon-Narvaez H."/>
            <person name="Longo L.V."/>
            <person name="Ma L.J."/>
            <person name="Malavazi I."/>
            <person name="Matsuo A.L."/>
            <person name="Morais F.V."/>
            <person name="Pereira M."/>
            <person name="Rodriguez-Brito S."/>
            <person name="Sakthikumar S."/>
            <person name="Salem-Izacc S.M."/>
            <person name="Sykes S.M."/>
            <person name="Teixeira M.M."/>
            <person name="Vallejo M.C."/>
            <person name="Walter M.E."/>
            <person name="Yandava C."/>
            <person name="Young S."/>
            <person name="Zeng Q."/>
            <person name="Zucker J."/>
            <person name="Felipe M.S."/>
            <person name="Goldman G.H."/>
            <person name="Haas B.J."/>
            <person name="McEwen J.G."/>
            <person name="Nino-Vega G."/>
            <person name="Puccia R."/>
            <person name="San-Blas G."/>
            <person name="Soares C.M."/>
            <person name="Birren B.W."/>
            <person name="Cuomo C.A."/>
        </authorList>
    </citation>
    <scope>NUCLEOTIDE SEQUENCE [LARGE SCALE GENOMIC DNA]</scope>
    <source>
        <strain evidence="3">ATCC MYA-826 / Pb01</strain>
    </source>
</reference>
<dbReference type="OrthoDB" id="4185355at2759"/>
<dbReference type="GeneID" id="9093189"/>
<name>C1HBE6_PARBA</name>